<feature type="region of interest" description="Disordered" evidence="1">
    <location>
        <begin position="34"/>
        <end position="57"/>
    </location>
</feature>
<organism evidence="2 3">
    <name type="scientific">Halobaculum roseum</name>
    <dbReference type="NCBI Taxonomy" id="2175149"/>
    <lineage>
        <taxon>Archaea</taxon>
        <taxon>Methanobacteriati</taxon>
        <taxon>Methanobacteriota</taxon>
        <taxon>Stenosarchaea group</taxon>
        <taxon>Halobacteria</taxon>
        <taxon>Halobacteriales</taxon>
        <taxon>Haloferacaceae</taxon>
        <taxon>Halobaculum</taxon>
    </lineage>
</organism>
<sequence>MRRPAAVLACLCLVLAGCGTTGSPGGDARTVAPALAGTPTPTATPETPARPPGVNASASGIDRRALVAAHEEALDGRPVTVRTSRRVVADDGTVILDGFRRSRTDGLAQFFSRRITETPYRRADGRTFNVSYWRNDTVTVRRWPDGNRSVTLDTDVPTRQLFDRTGAAAVETILSGYELQYAGTTTRDGETLHVLTEASAEQRYRPLRTNVSLRVLVTGEGFVRSITATYRTDEYGRPARVTVEFRVTNVSNTEVPRPEWVDEALAEDG</sequence>
<dbReference type="InterPro" id="IPR055959">
    <property type="entry name" value="DUF7537"/>
</dbReference>
<evidence type="ECO:0000313" key="2">
    <source>
        <dbReference type="EMBL" id="MFB9823435.1"/>
    </source>
</evidence>
<dbReference type="PROSITE" id="PS51257">
    <property type="entry name" value="PROKAR_LIPOPROTEIN"/>
    <property type="match status" value="1"/>
</dbReference>
<dbReference type="RefSeq" id="WP_222922418.1">
    <property type="nucleotide sequence ID" value="NZ_CP082286.1"/>
</dbReference>
<comment type="caution">
    <text evidence="2">The sequence shown here is derived from an EMBL/GenBank/DDBJ whole genome shotgun (WGS) entry which is preliminary data.</text>
</comment>
<gene>
    <name evidence="2" type="ORF">ACFFOL_04445</name>
</gene>
<dbReference type="Pfam" id="PF24381">
    <property type="entry name" value="DUF7537"/>
    <property type="match status" value="1"/>
</dbReference>
<proteinExistence type="predicted"/>
<protein>
    <recommendedName>
        <fullName evidence="4">Outer membrane lipoprotein-sorting protein</fullName>
    </recommendedName>
</protein>
<evidence type="ECO:0000256" key="1">
    <source>
        <dbReference type="SAM" id="MobiDB-lite"/>
    </source>
</evidence>
<accession>A0ABD5MLM7</accession>
<evidence type="ECO:0008006" key="4">
    <source>
        <dbReference type="Google" id="ProtNLM"/>
    </source>
</evidence>
<reference evidence="2" key="1">
    <citation type="submission" date="2024-09" db="EMBL/GenBank/DDBJ databases">
        <authorList>
            <person name="Sun Q."/>
        </authorList>
    </citation>
    <scope>NUCLEOTIDE SEQUENCE [LARGE SCALE GENOMIC DNA]</scope>
    <source>
        <strain evidence="2">JCM 31273</strain>
    </source>
</reference>
<dbReference type="Proteomes" id="UP001589595">
    <property type="component" value="Unassembled WGS sequence"/>
</dbReference>
<keyword evidence="3" id="KW-1185">Reference proteome</keyword>
<dbReference type="GeneID" id="67209699"/>
<dbReference type="EMBL" id="JBHMAJ010000003">
    <property type="protein sequence ID" value="MFB9823435.1"/>
    <property type="molecule type" value="Genomic_DNA"/>
</dbReference>
<feature type="compositionally biased region" description="Low complexity" evidence="1">
    <location>
        <begin position="34"/>
        <end position="47"/>
    </location>
</feature>
<name>A0ABD5MLM7_9EURY</name>
<dbReference type="AlphaFoldDB" id="A0ABD5MLM7"/>
<evidence type="ECO:0000313" key="3">
    <source>
        <dbReference type="Proteomes" id="UP001589595"/>
    </source>
</evidence>